<dbReference type="Gene3D" id="3.90.1150.10">
    <property type="entry name" value="Aspartate Aminotransferase, domain 1"/>
    <property type="match status" value="1"/>
</dbReference>
<evidence type="ECO:0000256" key="2">
    <source>
        <dbReference type="ARBA" id="ARBA00022898"/>
    </source>
</evidence>
<dbReference type="InterPro" id="IPR005814">
    <property type="entry name" value="Aminotrans_3"/>
</dbReference>
<dbReference type="Gene3D" id="3.40.640.10">
    <property type="entry name" value="Type I PLP-dependent aspartate aminotransferase-like (Major domain)"/>
    <property type="match status" value="1"/>
</dbReference>
<keyword evidence="2 3" id="KW-0663">Pyridoxal phosphate</keyword>
<dbReference type="GO" id="GO:0030170">
    <property type="term" value="F:pyridoxal phosphate binding"/>
    <property type="evidence" value="ECO:0007669"/>
    <property type="project" value="InterPro"/>
</dbReference>
<name>U5W1M1_9ACTN</name>
<dbReference type="InterPro" id="IPR015421">
    <property type="entry name" value="PyrdxlP-dep_Trfase_major"/>
</dbReference>
<dbReference type="RefSeq" id="WP_023362105.1">
    <property type="nucleotide sequence ID" value="NC_022657.1"/>
</dbReference>
<evidence type="ECO:0000313" key="4">
    <source>
        <dbReference type="EMBL" id="AGZ41816.1"/>
    </source>
</evidence>
<keyword evidence="4" id="KW-0032">Aminotransferase</keyword>
<dbReference type="PANTHER" id="PTHR43713:SF3">
    <property type="entry name" value="GLUTAMATE-1-SEMIALDEHYDE 2,1-AMINOMUTASE 1, CHLOROPLASTIC-RELATED"/>
    <property type="match status" value="1"/>
</dbReference>
<organism evidence="4 5">
    <name type="scientific">Actinoplanes friuliensis DSM 7358</name>
    <dbReference type="NCBI Taxonomy" id="1246995"/>
    <lineage>
        <taxon>Bacteria</taxon>
        <taxon>Bacillati</taxon>
        <taxon>Actinomycetota</taxon>
        <taxon>Actinomycetes</taxon>
        <taxon>Micromonosporales</taxon>
        <taxon>Micromonosporaceae</taxon>
        <taxon>Actinoplanes</taxon>
    </lineage>
</organism>
<keyword evidence="4" id="KW-0808">Transferase</keyword>
<dbReference type="KEGG" id="afs:AFR_17690"/>
<dbReference type="InterPro" id="IPR015422">
    <property type="entry name" value="PyrdxlP-dep_Trfase_small"/>
</dbReference>
<dbReference type="InterPro" id="IPR015424">
    <property type="entry name" value="PyrdxlP-dep_Trfase"/>
</dbReference>
<dbReference type="PANTHER" id="PTHR43713">
    <property type="entry name" value="GLUTAMATE-1-SEMIALDEHYDE 2,1-AMINOMUTASE"/>
    <property type="match status" value="1"/>
</dbReference>
<dbReference type="OrthoDB" id="9801052at2"/>
<dbReference type="eggNOG" id="COG0001">
    <property type="taxonomic scope" value="Bacteria"/>
</dbReference>
<dbReference type="Proteomes" id="UP000017746">
    <property type="component" value="Chromosome"/>
</dbReference>
<dbReference type="Pfam" id="PF00202">
    <property type="entry name" value="Aminotran_3"/>
    <property type="match status" value="1"/>
</dbReference>
<protein>
    <submittedName>
        <fullName evidence="4">Aminotransferase</fullName>
    </submittedName>
</protein>
<dbReference type="EMBL" id="CP006272">
    <property type="protein sequence ID" value="AGZ41816.1"/>
    <property type="molecule type" value="Genomic_DNA"/>
</dbReference>
<accession>U5W1M1</accession>
<dbReference type="HOGENOM" id="CLU_016922_1_0_11"/>
<gene>
    <name evidence="4" type="ORF">AFR_17690</name>
</gene>
<sequence>MSTDPGAERVIDRDRLRLLTGRERALFAERNPRSADAYARAGHLFGRVPMTWMNKSAAGYPVYVDRARGARLSDVDGHEYVDFCLGDTAAMAGHSPAPVVEAVTRRLGELGGASTMLPTEDAAVVGAELSRRFGVPEWSFALTATDANRWAIRLLRAVTGRSRILVNSYCYHGSVDESLIVVGPDGRPRSREGNVGAPSDVTLTSRVAEFNDLDGLARELAHGDVAAVLMEPALTNIGIVLPEPGYLEGVRALTREHGTYLINDETHTFSAGPGGATAAWGLEPDVVTIGKAIGGGVPVGAYGMSAELAADLLGRGDLDLIDMGGVGGTLAGNPVSMAATRATLEEVLTEAAFAGMIEVATGFADGVRKIIDRYALPWSVSRLGARVEYRFASPAPRNGTASAASADGELEDYLHTYLLNRGILLTPFHNMALMCPATTPEDVARHHEVFDAALGELTRDASSST</sequence>
<dbReference type="PATRIC" id="fig|1246995.3.peg.3585"/>
<dbReference type="NCBIfam" id="NF005453">
    <property type="entry name" value="PRK07046.1"/>
    <property type="match status" value="1"/>
</dbReference>
<dbReference type="AlphaFoldDB" id="U5W1M1"/>
<dbReference type="SUPFAM" id="SSF53383">
    <property type="entry name" value="PLP-dependent transferases"/>
    <property type="match status" value="1"/>
</dbReference>
<keyword evidence="5" id="KW-1185">Reference proteome</keyword>
<comment type="cofactor">
    <cofactor evidence="1">
        <name>pyridoxal 5'-phosphate</name>
        <dbReference type="ChEBI" id="CHEBI:597326"/>
    </cofactor>
</comment>
<evidence type="ECO:0000256" key="1">
    <source>
        <dbReference type="ARBA" id="ARBA00001933"/>
    </source>
</evidence>
<dbReference type="GO" id="GO:0008483">
    <property type="term" value="F:transaminase activity"/>
    <property type="evidence" value="ECO:0007669"/>
    <property type="project" value="UniProtKB-KW"/>
</dbReference>
<dbReference type="STRING" id="1246995.AFR_17690"/>
<reference evidence="4 5" key="1">
    <citation type="journal article" date="2014" name="J. Biotechnol.">
        <title>Complete genome sequence of the actinobacterium Actinoplanes friuliensis HAG 010964, producer of the lipopeptide antibiotic friulimycin.</title>
        <authorList>
            <person name="Ruckert C."/>
            <person name="Szczepanowski R."/>
            <person name="Albersmeier A."/>
            <person name="Goesmann A."/>
            <person name="Fischer N."/>
            <person name="Steinkamper A."/>
            <person name="Puhler A."/>
            <person name="Biener R."/>
            <person name="Schwartz D."/>
            <person name="Kalinowski J."/>
        </authorList>
    </citation>
    <scope>NUCLEOTIDE SEQUENCE [LARGE SCALE GENOMIC DNA]</scope>
    <source>
        <strain evidence="4 5">DSM 7358</strain>
    </source>
</reference>
<evidence type="ECO:0000313" key="5">
    <source>
        <dbReference type="Proteomes" id="UP000017746"/>
    </source>
</evidence>
<evidence type="ECO:0000256" key="3">
    <source>
        <dbReference type="RuleBase" id="RU003560"/>
    </source>
</evidence>
<proteinExistence type="inferred from homology"/>
<comment type="similarity">
    <text evidence="3">Belongs to the class-III pyridoxal-phosphate-dependent aminotransferase family.</text>
</comment>